<comment type="similarity">
    <text evidence="1 9">Belongs to the lysophospholipase family.</text>
</comment>
<dbReference type="InterPro" id="IPR016035">
    <property type="entry name" value="Acyl_Trfase/lysoPLipase"/>
</dbReference>
<keyword evidence="10" id="KW-1133">Transmembrane helix</keyword>
<dbReference type="AlphaFoldDB" id="A0A0D0DYA7"/>
<feature type="domain" description="PLA2c" evidence="11">
    <location>
        <begin position="40"/>
        <end position="617"/>
    </location>
</feature>
<dbReference type="SUPFAM" id="SSF52151">
    <property type="entry name" value="FabD/lysophospholipase-like"/>
    <property type="match status" value="1"/>
</dbReference>
<evidence type="ECO:0000256" key="3">
    <source>
        <dbReference type="ARBA" id="ARBA00022729"/>
    </source>
</evidence>
<comment type="catalytic activity">
    <reaction evidence="9">
        <text>a 1-acyl-sn-glycero-3-phosphocholine + H2O = sn-glycerol 3-phosphocholine + a fatty acid + H(+)</text>
        <dbReference type="Rhea" id="RHEA:15177"/>
        <dbReference type="ChEBI" id="CHEBI:15377"/>
        <dbReference type="ChEBI" id="CHEBI:15378"/>
        <dbReference type="ChEBI" id="CHEBI:16870"/>
        <dbReference type="ChEBI" id="CHEBI:28868"/>
        <dbReference type="ChEBI" id="CHEBI:58168"/>
        <dbReference type="EC" id="3.1.1.5"/>
    </reaction>
</comment>
<evidence type="ECO:0000313" key="13">
    <source>
        <dbReference type="Proteomes" id="UP000054538"/>
    </source>
</evidence>
<dbReference type="PROSITE" id="PS51210">
    <property type="entry name" value="PLA2C"/>
    <property type="match status" value="1"/>
</dbReference>
<evidence type="ECO:0000256" key="1">
    <source>
        <dbReference type="ARBA" id="ARBA00008780"/>
    </source>
</evidence>
<evidence type="ECO:0000256" key="7">
    <source>
        <dbReference type="ARBA" id="ARBA00023180"/>
    </source>
</evidence>
<dbReference type="SMART" id="SM00022">
    <property type="entry name" value="PLAc"/>
    <property type="match status" value="1"/>
</dbReference>
<name>A0A0D0DYA7_9AGAM</name>
<dbReference type="GO" id="GO:0005829">
    <property type="term" value="C:cytosol"/>
    <property type="evidence" value="ECO:0007669"/>
    <property type="project" value="TreeGrafter"/>
</dbReference>
<dbReference type="STRING" id="930991.A0A0D0DYA7"/>
<dbReference type="FunCoup" id="A0A0D0DYA7">
    <property type="interactions" value="211"/>
</dbReference>
<dbReference type="HOGENOM" id="CLU_014602_1_0_1"/>
<reference evidence="12 13" key="1">
    <citation type="submission" date="2014-04" db="EMBL/GenBank/DDBJ databases">
        <authorList>
            <consortium name="DOE Joint Genome Institute"/>
            <person name="Kuo A."/>
            <person name="Kohler A."/>
            <person name="Jargeat P."/>
            <person name="Nagy L.G."/>
            <person name="Floudas D."/>
            <person name="Copeland A."/>
            <person name="Barry K.W."/>
            <person name="Cichocki N."/>
            <person name="Veneault-Fourrey C."/>
            <person name="LaButti K."/>
            <person name="Lindquist E.A."/>
            <person name="Lipzen A."/>
            <person name="Lundell T."/>
            <person name="Morin E."/>
            <person name="Murat C."/>
            <person name="Sun H."/>
            <person name="Tunlid A."/>
            <person name="Henrissat B."/>
            <person name="Grigoriev I.V."/>
            <person name="Hibbett D.S."/>
            <person name="Martin F."/>
            <person name="Nordberg H.P."/>
            <person name="Cantor M.N."/>
            <person name="Hua S.X."/>
        </authorList>
    </citation>
    <scope>NUCLEOTIDE SEQUENCE [LARGE SCALE GENOMIC DNA]</scope>
    <source>
        <strain evidence="12 13">Ve08.2h10</strain>
    </source>
</reference>
<evidence type="ECO:0000256" key="9">
    <source>
        <dbReference type="RuleBase" id="RU362103"/>
    </source>
</evidence>
<evidence type="ECO:0000256" key="2">
    <source>
        <dbReference type="ARBA" id="ARBA00013274"/>
    </source>
</evidence>
<dbReference type="EMBL" id="KN824828">
    <property type="protein sequence ID" value="KIL00719.1"/>
    <property type="molecule type" value="Genomic_DNA"/>
</dbReference>
<evidence type="ECO:0000256" key="8">
    <source>
        <dbReference type="PROSITE-ProRule" id="PRU00555"/>
    </source>
</evidence>
<evidence type="ECO:0000256" key="10">
    <source>
        <dbReference type="SAM" id="Phobius"/>
    </source>
</evidence>
<accession>A0A0D0DYA7</accession>
<dbReference type="EC" id="3.1.1.5" evidence="2 9"/>
<keyword evidence="4 8" id="KW-0378">Hydrolase</keyword>
<evidence type="ECO:0000256" key="5">
    <source>
        <dbReference type="ARBA" id="ARBA00022963"/>
    </source>
</evidence>
<dbReference type="Proteomes" id="UP000054538">
    <property type="component" value="Unassembled WGS sequence"/>
</dbReference>
<dbReference type="PANTHER" id="PTHR10728:SF33">
    <property type="entry name" value="LYSOPHOSPHOLIPASE 1-RELATED"/>
    <property type="match status" value="1"/>
</dbReference>
<keyword evidence="10" id="KW-0812">Transmembrane</keyword>
<dbReference type="OrthoDB" id="4084751at2759"/>
<gene>
    <name evidence="12" type="ORF">PAXRUDRAFT_821408</name>
</gene>
<sequence>MIAVLPAVLFHLLYALQSSLVFGQPDQGSITDYAPIINAPCPQTSDSVLVRTFTPQTQVLNSQEQSYISARESNVIPNAWSDWVGDGSGIGYDFSSFGGSLPRIGVAIGGGGYRTAQFGAGVFSALDTRDIIAKNSGTGGLLQVVSYLASSSGGSWLTASLFSNDWPTPSSLVYGDGANLSGWMLDLDLIAPSSIDLGDRDNQEYWGSILASVLAKANTSIDTSVTDLWGRMVSYHFLNQTTRSNFFTNNTGHGAGQLWSQIPLLPSYANQSVPFPIIVADSLPSASNATSVPPLESIVYELTPLEYGSWDPNLSSMAPMAYAGSHLVNGLPANASACATAFDQVGFLMGSSASFFIPVLDESNGLFAAFDAQNGDESGMNFLYEQLSSKVQSRSLNVANWPNAFQGINPVTFQDSSSDWLSLVDGGSNLEQVPIGSLLAKARAVDVVVAIDASSDDPNRWPNGTSLLATSQRISSILSASHQPLPPIPASALDFVSTGVNQRPTFFGCQPSQVPAEYPLVVYIPNSPPLDGSAPASNTDDLQFSYSPLFTAVLVNQAFQNTLGGFQPNTTSPDPNWGGCLQCAAIDRARLKLTPILERSDFCSQCFSRYCYDPSNPPSVSELPGRNYVFSDPDPGGVNKVQAFLSRKKGAVIGAGVAVLFLIGASVGFIFWWRKRRERKNRYSRVHELREDDEPWKHYDRYSMEPTNRMTIE</sequence>
<dbReference type="GO" id="GO:0046475">
    <property type="term" value="P:glycerophospholipid catabolic process"/>
    <property type="evidence" value="ECO:0007669"/>
    <property type="project" value="TreeGrafter"/>
</dbReference>
<feature type="chain" id="PRO_5005112191" description="Lysophospholipase" evidence="9">
    <location>
        <begin position="24"/>
        <end position="713"/>
    </location>
</feature>
<feature type="transmembrane region" description="Helical" evidence="10">
    <location>
        <begin position="651"/>
        <end position="673"/>
    </location>
</feature>
<keyword evidence="13" id="KW-1185">Reference proteome</keyword>
<keyword evidence="5 8" id="KW-0442">Lipid degradation</keyword>
<evidence type="ECO:0000256" key="6">
    <source>
        <dbReference type="ARBA" id="ARBA00023098"/>
    </source>
</evidence>
<proteinExistence type="inferred from homology"/>
<dbReference type="Gene3D" id="3.40.1090.10">
    <property type="entry name" value="Cytosolic phospholipase A2 catalytic domain"/>
    <property type="match status" value="1"/>
</dbReference>
<keyword evidence="3 9" id="KW-0732">Signal</keyword>
<dbReference type="PANTHER" id="PTHR10728">
    <property type="entry name" value="CYTOSOLIC PHOSPHOLIPASE A2"/>
    <property type="match status" value="1"/>
</dbReference>
<protein>
    <recommendedName>
        <fullName evidence="2 9">Lysophospholipase</fullName>
        <ecNumber evidence="2 9">3.1.1.5</ecNumber>
    </recommendedName>
</protein>
<dbReference type="GO" id="GO:0004622">
    <property type="term" value="F:phosphatidylcholine lysophospholipase activity"/>
    <property type="evidence" value="ECO:0007669"/>
    <property type="project" value="UniProtKB-EC"/>
</dbReference>
<feature type="signal peptide" evidence="9">
    <location>
        <begin position="1"/>
        <end position="23"/>
    </location>
</feature>
<evidence type="ECO:0000256" key="4">
    <source>
        <dbReference type="ARBA" id="ARBA00022801"/>
    </source>
</evidence>
<dbReference type="GO" id="GO:0004623">
    <property type="term" value="F:phospholipase A2 activity"/>
    <property type="evidence" value="ECO:0007669"/>
    <property type="project" value="TreeGrafter"/>
</dbReference>
<evidence type="ECO:0000313" key="12">
    <source>
        <dbReference type="EMBL" id="KIL00719.1"/>
    </source>
</evidence>
<dbReference type="Pfam" id="PF01735">
    <property type="entry name" value="PLA2_B"/>
    <property type="match status" value="1"/>
</dbReference>
<keyword evidence="7" id="KW-0325">Glycoprotein</keyword>
<dbReference type="InterPro" id="IPR002642">
    <property type="entry name" value="LysoPLipase_cat_dom"/>
</dbReference>
<evidence type="ECO:0000259" key="11">
    <source>
        <dbReference type="PROSITE" id="PS51210"/>
    </source>
</evidence>
<keyword evidence="6 8" id="KW-0443">Lipid metabolism</keyword>
<organism evidence="12 13">
    <name type="scientific">Paxillus rubicundulus Ve08.2h10</name>
    <dbReference type="NCBI Taxonomy" id="930991"/>
    <lineage>
        <taxon>Eukaryota</taxon>
        <taxon>Fungi</taxon>
        <taxon>Dikarya</taxon>
        <taxon>Basidiomycota</taxon>
        <taxon>Agaricomycotina</taxon>
        <taxon>Agaricomycetes</taxon>
        <taxon>Agaricomycetidae</taxon>
        <taxon>Boletales</taxon>
        <taxon>Paxilineae</taxon>
        <taxon>Paxillaceae</taxon>
        <taxon>Paxillus</taxon>
    </lineage>
</organism>
<dbReference type="InParanoid" id="A0A0D0DYA7"/>
<keyword evidence="10" id="KW-0472">Membrane</keyword>
<reference evidence="13" key="2">
    <citation type="submission" date="2015-01" db="EMBL/GenBank/DDBJ databases">
        <title>Evolutionary Origins and Diversification of the Mycorrhizal Mutualists.</title>
        <authorList>
            <consortium name="DOE Joint Genome Institute"/>
            <consortium name="Mycorrhizal Genomics Consortium"/>
            <person name="Kohler A."/>
            <person name="Kuo A."/>
            <person name="Nagy L.G."/>
            <person name="Floudas D."/>
            <person name="Copeland A."/>
            <person name="Barry K.W."/>
            <person name="Cichocki N."/>
            <person name="Veneault-Fourrey C."/>
            <person name="LaButti K."/>
            <person name="Lindquist E.A."/>
            <person name="Lipzen A."/>
            <person name="Lundell T."/>
            <person name="Morin E."/>
            <person name="Murat C."/>
            <person name="Riley R."/>
            <person name="Ohm R."/>
            <person name="Sun H."/>
            <person name="Tunlid A."/>
            <person name="Henrissat B."/>
            <person name="Grigoriev I.V."/>
            <person name="Hibbett D.S."/>
            <person name="Martin F."/>
        </authorList>
    </citation>
    <scope>NUCLEOTIDE SEQUENCE [LARGE SCALE GENOMIC DNA]</scope>
    <source>
        <strain evidence="13">Ve08.2h10</strain>
    </source>
</reference>